<feature type="signal peptide" evidence="1">
    <location>
        <begin position="1"/>
        <end position="27"/>
    </location>
</feature>
<keyword evidence="1" id="KW-0732">Signal</keyword>
<dbReference type="RefSeq" id="WP_277568543.1">
    <property type="nucleotide sequence ID" value="NZ_JAPDHZ010000008.1"/>
</dbReference>
<feature type="chain" id="PRO_5040970568" evidence="1">
    <location>
        <begin position="28"/>
        <end position="225"/>
    </location>
</feature>
<keyword evidence="3" id="KW-1185">Reference proteome</keyword>
<protein>
    <submittedName>
        <fullName evidence="2">Copper amine oxidase N-terminal domain-containing protein</fullName>
    </submittedName>
</protein>
<reference evidence="2 3" key="1">
    <citation type="submission" date="2022-10" db="EMBL/GenBank/DDBJ databases">
        <title>Comparative genomic analysis of Cohnella hashimotonis sp. nov., isolated from the International Space Station.</title>
        <authorList>
            <person name="Simpson A."/>
            <person name="Venkateswaran K."/>
        </authorList>
    </citation>
    <scope>NUCLEOTIDE SEQUENCE [LARGE SCALE GENOMIC DNA]</scope>
    <source>
        <strain evidence="2 3">DSM 18997</strain>
    </source>
</reference>
<proteinExistence type="predicted"/>
<organism evidence="2 3">
    <name type="scientific">Cohnella ginsengisoli</name>
    <dbReference type="NCBI Taxonomy" id="425004"/>
    <lineage>
        <taxon>Bacteria</taxon>
        <taxon>Bacillati</taxon>
        <taxon>Bacillota</taxon>
        <taxon>Bacilli</taxon>
        <taxon>Bacillales</taxon>
        <taxon>Paenibacillaceae</taxon>
        <taxon>Cohnella</taxon>
    </lineage>
</organism>
<evidence type="ECO:0000313" key="3">
    <source>
        <dbReference type="Proteomes" id="UP001153387"/>
    </source>
</evidence>
<comment type="caution">
    <text evidence="2">The sequence shown here is derived from an EMBL/GenBank/DDBJ whole genome shotgun (WGS) entry which is preliminary data.</text>
</comment>
<name>A0A9X4KMN1_9BACL</name>
<sequence>MNRLKKKLTAAVIGLSMVASMGAGAYAASNLTPIKAYLNSGLSFKVNGKPFQLRDGNGGTLAPITYNNTTYLPIRSVSDALGVAVHVDNKGLIQLGETVDGISIATGFEGDYHTKDPSKTVYDGKDYKEVYLNNSSGTRGASFMLYPKKKYQKLYIQIAAIGKDIKEFAVQDSDTDVELKTTPIAMSDGLVTVEVDIGGSDALYVRAEASDGGSVFIPLTTSYFK</sequence>
<accession>A0A9X4KMN1</accession>
<dbReference type="Proteomes" id="UP001153387">
    <property type="component" value="Unassembled WGS sequence"/>
</dbReference>
<evidence type="ECO:0000313" key="2">
    <source>
        <dbReference type="EMBL" id="MDG0794818.1"/>
    </source>
</evidence>
<gene>
    <name evidence="2" type="ORF">OMP38_31315</name>
</gene>
<dbReference type="EMBL" id="JAPDHZ010000008">
    <property type="protein sequence ID" value="MDG0794818.1"/>
    <property type="molecule type" value="Genomic_DNA"/>
</dbReference>
<dbReference type="AlphaFoldDB" id="A0A9X4KMN1"/>
<evidence type="ECO:0000256" key="1">
    <source>
        <dbReference type="SAM" id="SignalP"/>
    </source>
</evidence>